<dbReference type="PANTHER" id="PTHR11059">
    <property type="entry name" value="DNA REPAIR PROTEIN RECN"/>
    <property type="match status" value="1"/>
</dbReference>
<organism evidence="11 12">
    <name type="scientific">Weissella ceti</name>
    <dbReference type="NCBI Taxonomy" id="759620"/>
    <lineage>
        <taxon>Bacteria</taxon>
        <taxon>Bacillati</taxon>
        <taxon>Bacillota</taxon>
        <taxon>Bacilli</taxon>
        <taxon>Lactobacillales</taxon>
        <taxon>Lactobacillaceae</taxon>
        <taxon>Weissella</taxon>
    </lineage>
</organism>
<proteinExistence type="inferred from homology"/>
<gene>
    <name evidence="11" type="primary">recN</name>
    <name evidence="11" type="ORF">OIT44_00660</name>
</gene>
<dbReference type="SUPFAM" id="SSF52540">
    <property type="entry name" value="P-loop containing nucleoside triphosphate hydrolases"/>
    <property type="match status" value="1"/>
</dbReference>
<dbReference type="NCBIfam" id="TIGR00634">
    <property type="entry name" value="recN"/>
    <property type="match status" value="1"/>
</dbReference>
<evidence type="ECO:0000256" key="7">
    <source>
        <dbReference type="ARBA" id="ARBA00023204"/>
    </source>
</evidence>
<evidence type="ECO:0000259" key="10">
    <source>
        <dbReference type="Pfam" id="PF02463"/>
    </source>
</evidence>
<evidence type="ECO:0000256" key="2">
    <source>
        <dbReference type="ARBA" id="ARBA00009441"/>
    </source>
</evidence>
<evidence type="ECO:0000313" key="11">
    <source>
        <dbReference type="EMBL" id="MCW0952606.1"/>
    </source>
</evidence>
<keyword evidence="5 9" id="KW-0227">DNA damage</keyword>
<dbReference type="InterPro" id="IPR027417">
    <property type="entry name" value="P-loop_NTPase"/>
</dbReference>
<evidence type="ECO:0000256" key="5">
    <source>
        <dbReference type="ARBA" id="ARBA00022763"/>
    </source>
</evidence>
<evidence type="ECO:0000313" key="12">
    <source>
        <dbReference type="Proteomes" id="UP001526225"/>
    </source>
</evidence>
<evidence type="ECO:0000256" key="8">
    <source>
        <dbReference type="ARBA" id="ARBA00033408"/>
    </source>
</evidence>
<dbReference type="Proteomes" id="UP001526225">
    <property type="component" value="Unassembled WGS sequence"/>
</dbReference>
<dbReference type="PIRSF" id="PIRSF003128">
    <property type="entry name" value="RecN"/>
    <property type="match status" value="1"/>
</dbReference>
<evidence type="ECO:0000256" key="6">
    <source>
        <dbReference type="ARBA" id="ARBA00022840"/>
    </source>
</evidence>
<keyword evidence="12" id="KW-1185">Reference proteome</keyword>
<keyword evidence="7 9" id="KW-0234">DNA repair</keyword>
<sequence length="564" mass="62751">MLQELSIQNFAIIPKLNISFEPEMTVLTGETGAGKSIIIDAVGLLTGGRGSQEYIREGADKSVLQGLVGINEQPELMALLETHGIEVEDGQLLIHRELHRSGRNVIRINGSLINTTALKEIGRYLVDIHGQNDTQDLMQVEKHISLLDEFGFETIGPLKEKYAAIFAEYQNLKRALKKRQSDEQAWAQRLDTLTFQVNELQAADLRAGEEEELDAEYQELTNFQDVLEALSKASEVLTGDWENNGTESVGTALGALEDIEELSPRYTKLAESMREVYYNLRDVSSEIDSVRDGLEFDGEQLQYVNDRLNLIHSLEQKYGATIEDVLKHQERVEQELDDMGGDQQSADELAQQVQVLAEQAEKIAAELHNARMAAGEQLVTLIHEQLQDLHMSKAEFQVHVDQLADLQADGKDNVEFFIQTNEGEQAKPLVKIASGGELSRMMLAMKMIFSRQQGVTSIVFDEVDTGVSGRVAQAMADKIADMASHSQVLTITHLPQVAAVAQHHVFIHKEVIDGRTETSVDRLDGEARVDELARMLSGDELTEAAKSNARDLIQRAAERRTAQA</sequence>
<accession>A0ABT3E2G5</accession>
<comment type="function">
    <text evidence="1 9">May be involved in recombinational repair of damaged DNA.</text>
</comment>
<dbReference type="PANTHER" id="PTHR11059:SF0">
    <property type="entry name" value="DNA REPAIR PROTEIN RECN"/>
    <property type="match status" value="1"/>
</dbReference>
<evidence type="ECO:0000256" key="4">
    <source>
        <dbReference type="ARBA" id="ARBA00022741"/>
    </source>
</evidence>
<evidence type="ECO:0000256" key="1">
    <source>
        <dbReference type="ARBA" id="ARBA00003618"/>
    </source>
</evidence>
<dbReference type="RefSeq" id="WP_213408657.1">
    <property type="nucleotide sequence ID" value="NZ_CP074441.1"/>
</dbReference>
<feature type="domain" description="RecF/RecN/SMC N-terminal" evidence="10">
    <location>
        <begin position="1"/>
        <end position="507"/>
    </location>
</feature>
<comment type="caution">
    <text evidence="11">The sequence shown here is derived from an EMBL/GenBank/DDBJ whole genome shotgun (WGS) entry which is preliminary data.</text>
</comment>
<keyword evidence="4" id="KW-0547">Nucleotide-binding</keyword>
<keyword evidence="6" id="KW-0067">ATP-binding</keyword>
<dbReference type="InterPro" id="IPR003395">
    <property type="entry name" value="RecF/RecN/SMC_N"/>
</dbReference>
<dbReference type="EMBL" id="JAOZFE010000001">
    <property type="protein sequence ID" value="MCW0952606.1"/>
    <property type="molecule type" value="Genomic_DNA"/>
</dbReference>
<dbReference type="CDD" id="cd03241">
    <property type="entry name" value="ABC_RecN"/>
    <property type="match status" value="2"/>
</dbReference>
<evidence type="ECO:0000256" key="3">
    <source>
        <dbReference type="ARBA" id="ARBA00021315"/>
    </source>
</evidence>
<dbReference type="Gene3D" id="3.40.50.300">
    <property type="entry name" value="P-loop containing nucleotide triphosphate hydrolases"/>
    <property type="match status" value="2"/>
</dbReference>
<name>A0ABT3E2G5_9LACO</name>
<reference evidence="11 12" key="1">
    <citation type="submission" date="2022-10" db="EMBL/GenBank/DDBJ databases">
        <title>Weissella fermenti sp. nov., isolated from fermented cabbage.</title>
        <authorList>
            <person name="Lee J.K."/>
            <person name="Baek J.H."/>
            <person name="Choi D.G."/>
            <person name="Kim J.M."/>
            <person name="Jeon C.O."/>
        </authorList>
    </citation>
    <scope>NUCLEOTIDE SEQUENCE [LARGE SCALE GENOMIC DNA]</scope>
    <source>
        <strain evidence="11 12">KACC 18534</strain>
    </source>
</reference>
<dbReference type="InterPro" id="IPR004604">
    <property type="entry name" value="DNA_recomb/repair_RecN"/>
</dbReference>
<protein>
    <recommendedName>
        <fullName evidence="3 9">DNA repair protein RecN</fullName>
    </recommendedName>
    <alternativeName>
        <fullName evidence="8 9">Recombination protein N</fullName>
    </alternativeName>
</protein>
<evidence type="ECO:0000256" key="9">
    <source>
        <dbReference type="PIRNR" id="PIRNR003128"/>
    </source>
</evidence>
<comment type="similarity">
    <text evidence="2 9">Belongs to the RecN family.</text>
</comment>
<dbReference type="Pfam" id="PF02463">
    <property type="entry name" value="SMC_N"/>
    <property type="match status" value="1"/>
</dbReference>